<dbReference type="UniPathway" id="UPA00098">
    <property type="reaction ID" value="UER00361"/>
</dbReference>
<feature type="binding site" evidence="7">
    <location>
        <begin position="12"/>
        <end position="17"/>
    </location>
    <ligand>
        <name>NADP(+)</name>
        <dbReference type="ChEBI" id="CHEBI:58349"/>
    </ligand>
</feature>
<comment type="caution">
    <text evidence="10">The sequence shown here is derived from an EMBL/GenBank/DDBJ whole genome shotgun (WGS) entry which is preliminary data.</text>
</comment>
<gene>
    <name evidence="5" type="primary">proC</name>
    <name evidence="10" type="ORF">Uis4E_1807</name>
</gene>
<feature type="domain" description="Pyrroline-5-carboxylate reductase dimerisation" evidence="9">
    <location>
        <begin position="183"/>
        <end position="280"/>
    </location>
</feature>
<dbReference type="PIRSF" id="PIRSF000193">
    <property type="entry name" value="Pyrrol-5-carb_rd"/>
    <property type="match status" value="1"/>
</dbReference>
<comment type="similarity">
    <text evidence="1 5">Belongs to the pyrroline-5-carboxylate reductase family.</text>
</comment>
<keyword evidence="5" id="KW-0963">Cytoplasm</keyword>
<evidence type="ECO:0000313" key="11">
    <source>
        <dbReference type="Proteomes" id="UP000235034"/>
    </source>
</evidence>
<evidence type="ECO:0000256" key="7">
    <source>
        <dbReference type="PIRSR" id="PIRSR000193-1"/>
    </source>
</evidence>
<evidence type="ECO:0000256" key="2">
    <source>
        <dbReference type="ARBA" id="ARBA00022857"/>
    </source>
</evidence>
<dbReference type="AlphaFoldDB" id="A0A2N5IW93"/>
<dbReference type="HAMAP" id="MF_01925">
    <property type="entry name" value="P5C_reductase"/>
    <property type="match status" value="1"/>
</dbReference>
<comment type="pathway">
    <text evidence="5">Amino-acid biosynthesis; L-proline biosynthesis; L-proline from L-glutamate 5-semialdehyde: step 1/1.</text>
</comment>
<evidence type="ECO:0000256" key="5">
    <source>
        <dbReference type="HAMAP-Rule" id="MF_01925"/>
    </source>
</evidence>
<evidence type="ECO:0000313" key="10">
    <source>
        <dbReference type="EMBL" id="PLS26232.1"/>
    </source>
</evidence>
<dbReference type="InterPro" id="IPR008927">
    <property type="entry name" value="6-PGluconate_DH-like_C_sf"/>
</dbReference>
<name>A0A2N5IW93_9BIFI</name>
<evidence type="ECO:0000256" key="1">
    <source>
        <dbReference type="ARBA" id="ARBA00005525"/>
    </source>
</evidence>
<feature type="binding site" evidence="7">
    <location>
        <begin position="74"/>
        <end position="77"/>
    </location>
    <ligand>
        <name>NADP(+)</name>
        <dbReference type="ChEBI" id="CHEBI:58349"/>
    </ligand>
</feature>
<sequence>MTDLNDITIGFIGYGNMAQAIARGLVDAGVVRGGQIVACAAHWDKLERTTTELGARPLHNALEVAVAADVVVVAVKPYQIEEVVGPLTKELAKPGRIVVSIAAGWDLEKYRNLFAGGADGADGGAGAADGADVHVQCTIPNTPMAVGKGVLVTETANTLTEEEAATFEALFSPISLIERVDTAHMTIAMVIAGCAPAFTDMYIEALGDAGVEYGLQRATAYRLAAKMVEGVGALYMATGDHPGVMKDAVCSPGGTTIRGVAKLEKDGFRGAVIDGVDAIMA</sequence>
<proteinExistence type="inferred from homology"/>
<dbReference type="SUPFAM" id="SSF51735">
    <property type="entry name" value="NAD(P)-binding Rossmann-fold domains"/>
    <property type="match status" value="1"/>
</dbReference>
<accession>A0A2N5IW93</accession>
<dbReference type="EC" id="1.5.1.2" evidence="5 6"/>
<keyword evidence="3 5" id="KW-0560">Oxidoreductase</keyword>
<comment type="subcellular location">
    <subcellularLocation>
        <location evidence="5">Cytoplasm</location>
    </subcellularLocation>
</comment>
<dbReference type="Proteomes" id="UP000235034">
    <property type="component" value="Unassembled WGS sequence"/>
</dbReference>
<dbReference type="Gene3D" id="1.10.3730.10">
    <property type="entry name" value="ProC C-terminal domain-like"/>
    <property type="match status" value="1"/>
</dbReference>
<protein>
    <recommendedName>
        <fullName evidence="5 6">Pyrroline-5-carboxylate reductase</fullName>
        <shortName evidence="5">P5C reductase</shortName>
        <shortName evidence="5">P5CR</shortName>
        <ecNumber evidence="5 6">1.5.1.2</ecNumber>
    </recommendedName>
    <alternativeName>
        <fullName evidence="5">PCA reductase</fullName>
    </alternativeName>
</protein>
<dbReference type="InterPro" id="IPR029036">
    <property type="entry name" value="P5CR_dimer"/>
</dbReference>
<dbReference type="InterPro" id="IPR000304">
    <property type="entry name" value="Pyrroline-COOH_reductase"/>
</dbReference>
<dbReference type="SUPFAM" id="SSF48179">
    <property type="entry name" value="6-phosphogluconate dehydrogenase C-terminal domain-like"/>
    <property type="match status" value="1"/>
</dbReference>
<evidence type="ECO:0000256" key="4">
    <source>
        <dbReference type="ARBA" id="ARBA00058118"/>
    </source>
</evidence>
<keyword evidence="5" id="KW-0028">Amino-acid biosynthesis</keyword>
<keyword evidence="2 5" id="KW-0521">NADP</keyword>
<organism evidence="10 11">
    <name type="scientific">Bifidobacterium parmae</name>
    <dbReference type="NCBI Taxonomy" id="361854"/>
    <lineage>
        <taxon>Bacteria</taxon>
        <taxon>Bacillati</taxon>
        <taxon>Actinomycetota</taxon>
        <taxon>Actinomycetes</taxon>
        <taxon>Bifidobacteriales</taxon>
        <taxon>Bifidobacteriaceae</taxon>
        <taxon>Bifidobacterium</taxon>
    </lineage>
</organism>
<feature type="domain" description="Pyrroline-5-carboxylate reductase catalytic N-terminal" evidence="8">
    <location>
        <begin position="8"/>
        <end position="104"/>
    </location>
</feature>
<dbReference type="PANTHER" id="PTHR11645:SF0">
    <property type="entry name" value="PYRROLINE-5-CARBOXYLATE REDUCTASE 3"/>
    <property type="match status" value="1"/>
</dbReference>
<keyword evidence="5" id="KW-0641">Proline biosynthesis</keyword>
<dbReference type="FunFam" id="1.10.3730.10:FF:000001">
    <property type="entry name" value="Pyrroline-5-carboxylate reductase"/>
    <property type="match status" value="1"/>
</dbReference>
<dbReference type="Gene3D" id="3.40.50.720">
    <property type="entry name" value="NAD(P)-binding Rossmann-like Domain"/>
    <property type="match status" value="1"/>
</dbReference>
<dbReference type="Pfam" id="PF03807">
    <property type="entry name" value="F420_oxidored"/>
    <property type="match status" value="1"/>
</dbReference>
<evidence type="ECO:0000256" key="6">
    <source>
        <dbReference type="NCBIfam" id="TIGR00112"/>
    </source>
</evidence>
<dbReference type="InterPro" id="IPR028939">
    <property type="entry name" value="P5C_Rdtase_cat_N"/>
</dbReference>
<dbReference type="RefSeq" id="WP_101622885.1">
    <property type="nucleotide sequence ID" value="NZ_NMWT01000028.1"/>
</dbReference>
<dbReference type="OrthoDB" id="9805754at2"/>
<evidence type="ECO:0000259" key="8">
    <source>
        <dbReference type="Pfam" id="PF03807"/>
    </source>
</evidence>
<dbReference type="GO" id="GO:0004735">
    <property type="term" value="F:pyrroline-5-carboxylate reductase activity"/>
    <property type="evidence" value="ECO:0007669"/>
    <property type="project" value="UniProtKB-UniRule"/>
</dbReference>
<evidence type="ECO:0000259" key="9">
    <source>
        <dbReference type="Pfam" id="PF14748"/>
    </source>
</evidence>
<evidence type="ECO:0000256" key="3">
    <source>
        <dbReference type="ARBA" id="ARBA00023002"/>
    </source>
</evidence>
<dbReference type="NCBIfam" id="TIGR00112">
    <property type="entry name" value="proC"/>
    <property type="match status" value="1"/>
</dbReference>
<dbReference type="PANTHER" id="PTHR11645">
    <property type="entry name" value="PYRROLINE-5-CARBOXYLATE REDUCTASE"/>
    <property type="match status" value="1"/>
</dbReference>
<dbReference type="EMBL" id="NMWT01000028">
    <property type="protein sequence ID" value="PLS26232.1"/>
    <property type="molecule type" value="Genomic_DNA"/>
</dbReference>
<dbReference type="InterPro" id="IPR036291">
    <property type="entry name" value="NAD(P)-bd_dom_sf"/>
</dbReference>
<comment type="catalytic activity">
    <reaction evidence="5">
        <text>L-proline + NADP(+) = (S)-1-pyrroline-5-carboxylate + NADPH + 2 H(+)</text>
        <dbReference type="Rhea" id="RHEA:14109"/>
        <dbReference type="ChEBI" id="CHEBI:15378"/>
        <dbReference type="ChEBI" id="CHEBI:17388"/>
        <dbReference type="ChEBI" id="CHEBI:57783"/>
        <dbReference type="ChEBI" id="CHEBI:58349"/>
        <dbReference type="ChEBI" id="CHEBI:60039"/>
        <dbReference type="EC" id="1.5.1.2"/>
    </reaction>
</comment>
<reference evidence="10 11" key="1">
    <citation type="submission" date="2017-07" db="EMBL/GenBank/DDBJ databases">
        <title>Bifidobacterium novel species.</title>
        <authorList>
            <person name="Lugli G.A."/>
            <person name="Milani C."/>
            <person name="Duranti S."/>
            <person name="Mangifesta M."/>
        </authorList>
    </citation>
    <scope>NUCLEOTIDE SEQUENCE [LARGE SCALE GENOMIC DNA]</scope>
    <source>
        <strain evidence="10 11">77</strain>
    </source>
</reference>
<keyword evidence="11" id="KW-1185">Reference proteome</keyword>
<dbReference type="GO" id="GO:0055129">
    <property type="term" value="P:L-proline biosynthetic process"/>
    <property type="evidence" value="ECO:0007669"/>
    <property type="project" value="UniProtKB-UniRule"/>
</dbReference>
<dbReference type="GO" id="GO:0005737">
    <property type="term" value="C:cytoplasm"/>
    <property type="evidence" value="ECO:0007669"/>
    <property type="project" value="UniProtKB-SubCell"/>
</dbReference>
<comment type="function">
    <text evidence="4 5">Catalyzes the reduction of 1-pyrroline-5-carboxylate (PCA) to L-proline.</text>
</comment>
<dbReference type="Pfam" id="PF14748">
    <property type="entry name" value="P5CR_dimer"/>
    <property type="match status" value="1"/>
</dbReference>
<comment type="catalytic activity">
    <reaction evidence="5">
        <text>L-proline + NAD(+) = (S)-1-pyrroline-5-carboxylate + NADH + 2 H(+)</text>
        <dbReference type="Rhea" id="RHEA:14105"/>
        <dbReference type="ChEBI" id="CHEBI:15378"/>
        <dbReference type="ChEBI" id="CHEBI:17388"/>
        <dbReference type="ChEBI" id="CHEBI:57540"/>
        <dbReference type="ChEBI" id="CHEBI:57945"/>
        <dbReference type="ChEBI" id="CHEBI:60039"/>
        <dbReference type="EC" id="1.5.1.2"/>
    </reaction>
</comment>